<dbReference type="RefSeq" id="XP_060414455.1">
    <property type="nucleotide sequence ID" value="XM_060551363.1"/>
</dbReference>
<protein>
    <submittedName>
        <fullName evidence="1">Uncharacterized protein</fullName>
    </submittedName>
</protein>
<comment type="caution">
    <text evidence="1">The sequence shown here is derived from an EMBL/GenBank/DDBJ whole genome shotgun (WGS) entry which is preliminary data.</text>
</comment>
<dbReference type="EMBL" id="JAHLJV010000027">
    <property type="protein sequence ID" value="KAK1593131.1"/>
    <property type="molecule type" value="Genomic_DNA"/>
</dbReference>
<organism evidence="1 2">
    <name type="scientific">Colletotrichum navitas</name>
    <dbReference type="NCBI Taxonomy" id="681940"/>
    <lineage>
        <taxon>Eukaryota</taxon>
        <taxon>Fungi</taxon>
        <taxon>Dikarya</taxon>
        <taxon>Ascomycota</taxon>
        <taxon>Pezizomycotina</taxon>
        <taxon>Sordariomycetes</taxon>
        <taxon>Hypocreomycetidae</taxon>
        <taxon>Glomerellales</taxon>
        <taxon>Glomerellaceae</taxon>
        <taxon>Colletotrichum</taxon>
        <taxon>Colletotrichum graminicola species complex</taxon>
    </lineage>
</organism>
<name>A0AAD8PZM9_9PEZI</name>
<dbReference type="GeneID" id="85435603"/>
<dbReference type="Proteomes" id="UP001230504">
    <property type="component" value="Unassembled WGS sequence"/>
</dbReference>
<sequence length="167" mass="18664">MPSPFGRIYRARPANPQATYLQHLRSYSPCSRHTQPLLQVPMYSRRERRRKTHLQYKLVYPSCNHTLAPWAVVTTMRGPMNPKGGPDSQPLCPLIAPLIRDLSCNLSSKSIHCFGSDVVQSGSQYKPSLCRFVDISLLLSGYYEVPSVAPLPAMHVQPKTRASGAQS</sequence>
<gene>
    <name evidence="1" type="ORF">LY79DRAFT_188374</name>
</gene>
<reference evidence="1" key="1">
    <citation type="submission" date="2021-06" db="EMBL/GenBank/DDBJ databases">
        <title>Comparative genomics, transcriptomics and evolutionary studies reveal genomic signatures of adaptation to plant cell wall in hemibiotrophic fungi.</title>
        <authorList>
            <consortium name="DOE Joint Genome Institute"/>
            <person name="Baroncelli R."/>
            <person name="Diaz J.F."/>
            <person name="Benocci T."/>
            <person name="Peng M."/>
            <person name="Battaglia E."/>
            <person name="Haridas S."/>
            <person name="Andreopoulos W."/>
            <person name="Labutti K."/>
            <person name="Pangilinan J."/>
            <person name="Floch G.L."/>
            <person name="Makela M.R."/>
            <person name="Henrissat B."/>
            <person name="Grigoriev I.V."/>
            <person name="Crouch J.A."/>
            <person name="De Vries R.P."/>
            <person name="Sukno S.A."/>
            <person name="Thon M.R."/>
        </authorList>
    </citation>
    <scope>NUCLEOTIDE SEQUENCE</scope>
    <source>
        <strain evidence="1">CBS 125086</strain>
    </source>
</reference>
<keyword evidence="2" id="KW-1185">Reference proteome</keyword>
<dbReference type="AlphaFoldDB" id="A0AAD8PZM9"/>
<evidence type="ECO:0000313" key="1">
    <source>
        <dbReference type="EMBL" id="KAK1593131.1"/>
    </source>
</evidence>
<accession>A0AAD8PZM9</accession>
<evidence type="ECO:0000313" key="2">
    <source>
        <dbReference type="Proteomes" id="UP001230504"/>
    </source>
</evidence>
<proteinExistence type="predicted"/>